<protein>
    <submittedName>
        <fullName evidence="1">Mitochondrial-processing peptidase subunit alpha-2</fullName>
    </submittedName>
</protein>
<organism evidence="1 2">
    <name type="scientific">Capsicum baccatum</name>
    <name type="common">Peruvian pepper</name>
    <dbReference type="NCBI Taxonomy" id="33114"/>
    <lineage>
        <taxon>Eukaryota</taxon>
        <taxon>Viridiplantae</taxon>
        <taxon>Streptophyta</taxon>
        <taxon>Embryophyta</taxon>
        <taxon>Tracheophyta</taxon>
        <taxon>Spermatophyta</taxon>
        <taxon>Magnoliopsida</taxon>
        <taxon>eudicotyledons</taxon>
        <taxon>Gunneridae</taxon>
        <taxon>Pentapetalae</taxon>
        <taxon>asterids</taxon>
        <taxon>lamiids</taxon>
        <taxon>Solanales</taxon>
        <taxon>Solanaceae</taxon>
        <taxon>Solanoideae</taxon>
        <taxon>Capsiceae</taxon>
        <taxon>Capsicum</taxon>
    </lineage>
</organism>
<dbReference type="AlphaFoldDB" id="A0A2G2VFT6"/>
<gene>
    <name evidence="1" type="ORF">CQW23_28179</name>
</gene>
<keyword evidence="2" id="KW-1185">Reference proteome</keyword>
<dbReference type="Gene3D" id="3.30.830.10">
    <property type="entry name" value="Metalloenzyme, LuxS/M16 peptidase-like"/>
    <property type="match status" value="1"/>
</dbReference>
<reference evidence="1 2" key="1">
    <citation type="journal article" date="2017" name="Genome Biol.">
        <title>New reference genome sequences of hot pepper reveal the massive evolution of plant disease-resistance genes by retroduplication.</title>
        <authorList>
            <person name="Kim S."/>
            <person name="Park J."/>
            <person name="Yeom S.I."/>
            <person name="Kim Y.M."/>
            <person name="Seo E."/>
            <person name="Kim K.T."/>
            <person name="Kim M.S."/>
            <person name="Lee J.M."/>
            <person name="Cheong K."/>
            <person name="Shin H.S."/>
            <person name="Kim S.B."/>
            <person name="Han K."/>
            <person name="Lee J."/>
            <person name="Park M."/>
            <person name="Lee H.A."/>
            <person name="Lee H.Y."/>
            <person name="Lee Y."/>
            <person name="Oh S."/>
            <person name="Lee J.H."/>
            <person name="Choi E."/>
            <person name="Choi E."/>
            <person name="Lee S.E."/>
            <person name="Jeon J."/>
            <person name="Kim H."/>
            <person name="Choi G."/>
            <person name="Song H."/>
            <person name="Lee J."/>
            <person name="Lee S.C."/>
            <person name="Kwon J.K."/>
            <person name="Lee H.Y."/>
            <person name="Koo N."/>
            <person name="Hong Y."/>
            <person name="Kim R.W."/>
            <person name="Kang W.H."/>
            <person name="Huh J.H."/>
            <person name="Kang B.C."/>
            <person name="Yang T.J."/>
            <person name="Lee Y.H."/>
            <person name="Bennetzen J.L."/>
            <person name="Choi D."/>
        </authorList>
    </citation>
    <scope>NUCLEOTIDE SEQUENCE [LARGE SCALE GENOMIC DNA]</scope>
    <source>
        <strain evidence="2">cv. PBC81</strain>
    </source>
</reference>
<dbReference type="OrthoDB" id="277191at2759"/>
<accession>A0A2G2VFT6</accession>
<proteinExistence type="predicted"/>
<comment type="caution">
    <text evidence="1">The sequence shown here is derived from an EMBL/GenBank/DDBJ whole genome shotgun (WGS) entry which is preliminary data.</text>
</comment>
<evidence type="ECO:0000313" key="1">
    <source>
        <dbReference type="EMBL" id="PHT31842.1"/>
    </source>
</evidence>
<sequence length="119" mass="13770">MVYKLSSNAVDQVQLNLAKQATKSAILMNLEYRMVASEDIGRQLLTYGESPIMQIENALASSVEMRLLHPWMENHHANIWTKMIFPGLKKPQEWENLIAISRKQLHEDFVGKYDRKSVI</sequence>
<dbReference type="Proteomes" id="UP000224567">
    <property type="component" value="Unassembled WGS sequence"/>
</dbReference>
<reference evidence="2" key="2">
    <citation type="journal article" date="2017" name="J. Anim. Genet.">
        <title>Multiple reference genome sequences of hot pepper reveal the massive evolution of plant disease resistance genes by retroduplication.</title>
        <authorList>
            <person name="Kim S."/>
            <person name="Park J."/>
            <person name="Yeom S.-I."/>
            <person name="Kim Y.-M."/>
            <person name="Seo E."/>
            <person name="Kim K.-T."/>
            <person name="Kim M.-S."/>
            <person name="Lee J.M."/>
            <person name="Cheong K."/>
            <person name="Shin H.-S."/>
            <person name="Kim S.-B."/>
            <person name="Han K."/>
            <person name="Lee J."/>
            <person name="Park M."/>
            <person name="Lee H.-A."/>
            <person name="Lee H.-Y."/>
            <person name="Lee Y."/>
            <person name="Oh S."/>
            <person name="Lee J.H."/>
            <person name="Choi E."/>
            <person name="Choi E."/>
            <person name="Lee S.E."/>
            <person name="Jeon J."/>
            <person name="Kim H."/>
            <person name="Choi G."/>
            <person name="Song H."/>
            <person name="Lee J."/>
            <person name="Lee S.-C."/>
            <person name="Kwon J.-K."/>
            <person name="Lee H.-Y."/>
            <person name="Koo N."/>
            <person name="Hong Y."/>
            <person name="Kim R.W."/>
            <person name="Kang W.-H."/>
            <person name="Huh J.H."/>
            <person name="Kang B.-C."/>
            <person name="Yang T.-J."/>
            <person name="Lee Y.-H."/>
            <person name="Bennetzen J.L."/>
            <person name="Choi D."/>
        </authorList>
    </citation>
    <scope>NUCLEOTIDE SEQUENCE [LARGE SCALE GENOMIC DNA]</scope>
    <source>
        <strain evidence="2">cv. PBC81</strain>
    </source>
</reference>
<dbReference type="EMBL" id="MLFT02000012">
    <property type="protein sequence ID" value="PHT31842.1"/>
    <property type="molecule type" value="Genomic_DNA"/>
</dbReference>
<evidence type="ECO:0000313" key="2">
    <source>
        <dbReference type="Proteomes" id="UP000224567"/>
    </source>
</evidence>
<dbReference type="STRING" id="33114.A0A2G2VFT6"/>
<name>A0A2G2VFT6_CAPBA</name>